<dbReference type="Proteomes" id="UP000624244">
    <property type="component" value="Unassembled WGS sequence"/>
</dbReference>
<comment type="caution">
    <text evidence="1">The sequence shown here is derived from an EMBL/GenBank/DDBJ whole genome shotgun (WGS) entry which is preliminary data.</text>
</comment>
<proteinExistence type="predicted"/>
<protein>
    <submittedName>
        <fullName evidence="1">Uncharacterized protein</fullName>
    </submittedName>
</protein>
<dbReference type="EMBL" id="WNKQ01000010">
    <property type="protein sequence ID" value="KAF5848579.1"/>
    <property type="molecule type" value="Genomic_DNA"/>
</dbReference>
<organism evidence="1 2">
    <name type="scientific">Cochliobolus sativus</name>
    <name type="common">Common root rot and spot blotch fungus</name>
    <name type="synonym">Bipolaris sorokiniana</name>
    <dbReference type="NCBI Taxonomy" id="45130"/>
    <lineage>
        <taxon>Eukaryota</taxon>
        <taxon>Fungi</taxon>
        <taxon>Dikarya</taxon>
        <taxon>Ascomycota</taxon>
        <taxon>Pezizomycotina</taxon>
        <taxon>Dothideomycetes</taxon>
        <taxon>Pleosporomycetidae</taxon>
        <taxon>Pleosporales</taxon>
        <taxon>Pleosporineae</taxon>
        <taxon>Pleosporaceae</taxon>
        <taxon>Bipolaris</taxon>
    </lineage>
</organism>
<evidence type="ECO:0000313" key="1">
    <source>
        <dbReference type="EMBL" id="KAF5848579.1"/>
    </source>
</evidence>
<gene>
    <name evidence="1" type="ORF">GGP41_009677</name>
</gene>
<dbReference type="AlphaFoldDB" id="A0A8H6DUM3"/>
<accession>A0A8H6DUM3</accession>
<name>A0A8H6DUM3_COCSA</name>
<evidence type="ECO:0000313" key="2">
    <source>
        <dbReference type="Proteomes" id="UP000624244"/>
    </source>
</evidence>
<sequence>MNGILSRNTNDGLQFLFLAHWIPFIIKCLRARGNHSARKHHDLRAVGTLGKSRETSSTQSIVIHPSMKLPTFEWTSKTTDNDVECILIYTIAAAVKKMKVTNVNPSSSCGRC</sequence>
<reference evidence="1" key="1">
    <citation type="submission" date="2019-11" db="EMBL/GenBank/DDBJ databases">
        <title>Bipolaris sorokiniana Genome sequencing.</title>
        <authorList>
            <person name="Wang H."/>
        </authorList>
    </citation>
    <scope>NUCLEOTIDE SEQUENCE</scope>
</reference>